<evidence type="ECO:0000256" key="3">
    <source>
        <dbReference type="ARBA" id="ARBA00022692"/>
    </source>
</evidence>
<evidence type="ECO:0008006" key="14">
    <source>
        <dbReference type="Google" id="ProtNLM"/>
    </source>
</evidence>
<evidence type="ECO:0000256" key="7">
    <source>
        <dbReference type="ARBA" id="ARBA00023136"/>
    </source>
</evidence>
<evidence type="ECO:0000256" key="4">
    <source>
        <dbReference type="ARBA" id="ARBA00022741"/>
    </source>
</evidence>
<dbReference type="FunFam" id="3.40.50.300:FF:000403">
    <property type="entry name" value="ATP-binding cassette sub-family B member 8, mitochondrial"/>
    <property type="match status" value="1"/>
</dbReference>
<dbReference type="SMART" id="SM00382">
    <property type="entry name" value="AAA"/>
    <property type="match status" value="1"/>
</dbReference>
<dbReference type="EMBL" id="JABMIG020000036">
    <property type="protein sequence ID" value="KAL3799719.1"/>
    <property type="molecule type" value="Genomic_DNA"/>
</dbReference>
<dbReference type="PANTHER" id="PTHR43394">
    <property type="entry name" value="ATP-DEPENDENT PERMEASE MDL1, MITOCHONDRIAL"/>
    <property type="match status" value="1"/>
</dbReference>
<feature type="domain" description="ABC transporter" evidence="10">
    <location>
        <begin position="405"/>
        <end position="642"/>
    </location>
</feature>
<dbReference type="InterPro" id="IPR011527">
    <property type="entry name" value="ABC1_TM_dom"/>
</dbReference>
<dbReference type="PROSITE" id="PS50893">
    <property type="entry name" value="ABC_TRANSPORTER_2"/>
    <property type="match status" value="1"/>
</dbReference>
<keyword evidence="2" id="KW-0813">Transport</keyword>
<accession>A0ABD3QH10</accession>
<dbReference type="InterPro" id="IPR003593">
    <property type="entry name" value="AAA+_ATPase"/>
</dbReference>
<feature type="transmembrane region" description="Helical" evidence="9">
    <location>
        <begin position="304"/>
        <end position="328"/>
    </location>
</feature>
<keyword evidence="3 9" id="KW-0812">Transmembrane</keyword>
<sequence length="670" mass="73946">MIEAEKSSNDPPTSEDSNQGHGSPTSSLPSKVDDNAALAYSKPSVRKLFHLMDKPEKLMQLVSFVLMIGSEAANLITPLIVANAYDVLVDPTISNDEERMTAISYYMILAIIISIAGIIAGFLRVTVQGVVGERVVARLRCRLYKQILKQEIAFFDEHKSGELVSRLGSDTTLLQSVVSQSLPDFFTQTIKAITAMILMFYLSVKLAGLALGGVVLIFLLSAPMGKLLGQLSKQYQDILGQAQTHSTEAIGSMRTVQAFAAERKEETRYNNKIGNPDDIPLWWPPNERTTYRVGFFKSMVQSGFFSFVFGAGFGFLNVTLWYGFYLVLQDEMTLGDLTAFNSYIISIGFAMGQMAGSIAKVFEGLGASGRVFHLLERVPQIPKTPLSDEEKLDAIIKPQTMVGHVKLEGVSFSYPSRPNQPVLEDVTLTIPANTTTALVGSSGAGKSTIVSLLQRFYDINKGKITIDDHDLQSLDLVWLRQHIGYVQQEPTLFGLTIRENMLYGVERDVTQEELEAASKDAHAHDFIIDMPEGYETLVGERGVKLSGGQKQRVAIARALLTNCRILLLDEATSALDAESEHLVQQAIDKAVVGRTVIVVAHRLSTIRQADQIVVMDNHRVVDVGVHDDLLEKCPKYQDLIKRQSIMMRNVSQSGLKKLLPGVIDEDDEDV</sequence>
<dbReference type="InterPro" id="IPR036640">
    <property type="entry name" value="ABC1_TM_sf"/>
</dbReference>
<dbReference type="Pfam" id="PF00005">
    <property type="entry name" value="ABC_tran"/>
    <property type="match status" value="1"/>
</dbReference>
<dbReference type="SUPFAM" id="SSF90123">
    <property type="entry name" value="ABC transporter transmembrane region"/>
    <property type="match status" value="1"/>
</dbReference>
<dbReference type="PANTHER" id="PTHR43394:SF1">
    <property type="entry name" value="ATP-BINDING CASSETTE SUB-FAMILY B MEMBER 10, MITOCHONDRIAL"/>
    <property type="match status" value="1"/>
</dbReference>
<evidence type="ECO:0000259" key="10">
    <source>
        <dbReference type="PROSITE" id="PS50893"/>
    </source>
</evidence>
<evidence type="ECO:0000313" key="13">
    <source>
        <dbReference type="Proteomes" id="UP001516023"/>
    </source>
</evidence>
<dbReference type="Proteomes" id="UP001516023">
    <property type="component" value="Unassembled WGS sequence"/>
</dbReference>
<dbReference type="GO" id="GO:0005524">
    <property type="term" value="F:ATP binding"/>
    <property type="evidence" value="ECO:0007669"/>
    <property type="project" value="UniProtKB-KW"/>
</dbReference>
<keyword evidence="13" id="KW-1185">Reference proteome</keyword>
<name>A0ABD3QH10_9STRA</name>
<feature type="transmembrane region" description="Helical" evidence="9">
    <location>
        <begin position="61"/>
        <end position="85"/>
    </location>
</feature>
<dbReference type="Gene3D" id="3.40.50.300">
    <property type="entry name" value="P-loop containing nucleotide triphosphate hydrolases"/>
    <property type="match status" value="1"/>
</dbReference>
<dbReference type="PROSITE" id="PS00211">
    <property type="entry name" value="ABC_TRANSPORTER_1"/>
    <property type="match status" value="1"/>
</dbReference>
<evidence type="ECO:0000313" key="12">
    <source>
        <dbReference type="EMBL" id="KAL3799719.1"/>
    </source>
</evidence>
<keyword evidence="6 9" id="KW-1133">Transmembrane helix</keyword>
<evidence type="ECO:0000256" key="6">
    <source>
        <dbReference type="ARBA" id="ARBA00022989"/>
    </source>
</evidence>
<dbReference type="PROSITE" id="PS50929">
    <property type="entry name" value="ABC_TM1F"/>
    <property type="match status" value="1"/>
</dbReference>
<dbReference type="Gene3D" id="1.20.1560.10">
    <property type="entry name" value="ABC transporter type 1, transmembrane domain"/>
    <property type="match status" value="1"/>
</dbReference>
<keyword evidence="4" id="KW-0547">Nucleotide-binding</keyword>
<proteinExistence type="predicted"/>
<feature type="transmembrane region" description="Helical" evidence="9">
    <location>
        <begin position="198"/>
        <end position="222"/>
    </location>
</feature>
<protein>
    <recommendedName>
        <fullName evidence="14">ATP-dependent transporter ycf16</fullName>
    </recommendedName>
</protein>
<feature type="transmembrane region" description="Helical" evidence="9">
    <location>
        <begin position="105"/>
        <end position="125"/>
    </location>
</feature>
<gene>
    <name evidence="12" type="ORF">HJC23_010369</name>
</gene>
<dbReference type="InterPro" id="IPR039421">
    <property type="entry name" value="Type_1_exporter"/>
</dbReference>
<evidence type="ECO:0000256" key="2">
    <source>
        <dbReference type="ARBA" id="ARBA00022448"/>
    </source>
</evidence>
<dbReference type="InterPro" id="IPR003439">
    <property type="entry name" value="ABC_transporter-like_ATP-bd"/>
</dbReference>
<keyword evidence="7 9" id="KW-0472">Membrane</keyword>
<feature type="region of interest" description="Disordered" evidence="8">
    <location>
        <begin position="1"/>
        <end position="32"/>
    </location>
</feature>
<feature type="transmembrane region" description="Helical" evidence="9">
    <location>
        <begin position="340"/>
        <end position="362"/>
    </location>
</feature>
<dbReference type="Pfam" id="PF00664">
    <property type="entry name" value="ABC_membrane"/>
    <property type="match status" value="1"/>
</dbReference>
<evidence type="ECO:0000256" key="8">
    <source>
        <dbReference type="SAM" id="MobiDB-lite"/>
    </source>
</evidence>
<evidence type="ECO:0000256" key="9">
    <source>
        <dbReference type="SAM" id="Phobius"/>
    </source>
</evidence>
<dbReference type="CDD" id="cd03249">
    <property type="entry name" value="ABC_MTABC3_MDL1_MDL2"/>
    <property type="match status" value="1"/>
</dbReference>
<evidence type="ECO:0000259" key="11">
    <source>
        <dbReference type="PROSITE" id="PS50929"/>
    </source>
</evidence>
<dbReference type="GO" id="GO:0005743">
    <property type="term" value="C:mitochondrial inner membrane"/>
    <property type="evidence" value="ECO:0007669"/>
    <property type="project" value="UniProtKB-SubCell"/>
</dbReference>
<dbReference type="SUPFAM" id="SSF52540">
    <property type="entry name" value="P-loop containing nucleoside triphosphate hydrolases"/>
    <property type="match status" value="1"/>
</dbReference>
<feature type="compositionally biased region" description="Polar residues" evidence="8">
    <location>
        <begin position="9"/>
        <end position="29"/>
    </location>
</feature>
<evidence type="ECO:0000256" key="5">
    <source>
        <dbReference type="ARBA" id="ARBA00022840"/>
    </source>
</evidence>
<evidence type="ECO:0000256" key="1">
    <source>
        <dbReference type="ARBA" id="ARBA00004448"/>
    </source>
</evidence>
<dbReference type="InterPro" id="IPR017871">
    <property type="entry name" value="ABC_transporter-like_CS"/>
</dbReference>
<keyword evidence="5" id="KW-0067">ATP-binding</keyword>
<organism evidence="12 13">
    <name type="scientific">Cyclotella cryptica</name>
    <dbReference type="NCBI Taxonomy" id="29204"/>
    <lineage>
        <taxon>Eukaryota</taxon>
        <taxon>Sar</taxon>
        <taxon>Stramenopiles</taxon>
        <taxon>Ochrophyta</taxon>
        <taxon>Bacillariophyta</taxon>
        <taxon>Coscinodiscophyceae</taxon>
        <taxon>Thalassiosirophycidae</taxon>
        <taxon>Stephanodiscales</taxon>
        <taxon>Stephanodiscaceae</taxon>
        <taxon>Cyclotella</taxon>
    </lineage>
</organism>
<comment type="subcellular location">
    <subcellularLocation>
        <location evidence="1">Mitochondrion inner membrane</location>
        <topology evidence="1">Multi-pass membrane protein</topology>
    </subcellularLocation>
</comment>
<comment type="caution">
    <text evidence="12">The sequence shown here is derived from an EMBL/GenBank/DDBJ whole genome shotgun (WGS) entry which is preliminary data.</text>
</comment>
<feature type="domain" description="ABC transmembrane type-1" evidence="11">
    <location>
        <begin position="61"/>
        <end position="359"/>
    </location>
</feature>
<reference evidence="12 13" key="1">
    <citation type="journal article" date="2020" name="G3 (Bethesda)">
        <title>Improved Reference Genome for Cyclotella cryptica CCMP332, a Model for Cell Wall Morphogenesis, Salinity Adaptation, and Lipid Production in Diatoms (Bacillariophyta).</title>
        <authorList>
            <person name="Roberts W.R."/>
            <person name="Downey K.M."/>
            <person name="Ruck E.C."/>
            <person name="Traller J.C."/>
            <person name="Alverson A.J."/>
        </authorList>
    </citation>
    <scope>NUCLEOTIDE SEQUENCE [LARGE SCALE GENOMIC DNA]</scope>
    <source>
        <strain evidence="12 13">CCMP332</strain>
    </source>
</reference>
<dbReference type="AlphaFoldDB" id="A0ABD3QH10"/>
<dbReference type="InterPro" id="IPR027417">
    <property type="entry name" value="P-loop_NTPase"/>
</dbReference>